<keyword evidence="1" id="KW-0862">Zinc</keyword>
<dbReference type="GO" id="GO:0061630">
    <property type="term" value="F:ubiquitin protein ligase activity"/>
    <property type="evidence" value="ECO:0007669"/>
    <property type="project" value="TreeGrafter"/>
</dbReference>
<feature type="domain" description="PX" evidence="3">
    <location>
        <begin position="27"/>
        <end position="166"/>
    </location>
</feature>
<dbReference type="GO" id="GO:0006511">
    <property type="term" value="P:ubiquitin-dependent protein catabolic process"/>
    <property type="evidence" value="ECO:0007669"/>
    <property type="project" value="TreeGrafter"/>
</dbReference>
<dbReference type="InterPro" id="IPR036871">
    <property type="entry name" value="PX_dom_sf"/>
</dbReference>
<dbReference type="InterPro" id="IPR051826">
    <property type="entry name" value="E3_ubiquitin-ligase_domain"/>
</dbReference>
<evidence type="ECO:0000313" key="4">
    <source>
        <dbReference type="EMBL" id="OQR80854.1"/>
    </source>
</evidence>
<sequence length="242" mass="28122">MISISEPWRFTKKSHADRFHLSHLPPMAPPRVSATTSQAMQAGRAFTLYSLPMSCPLTHQSWTTHKRYHDFVIFRKQLTAFKSYSNTIMVPVVEKLLDVEFPKKRWLARKSQSVAERAAHLSTFLWTLMEMRTEMCVYRHLHQLHWPLFDRLYACMEAFLDVPLALREMELRQAPLRDMDPCVICTNEYDSVVGAAVELPCGHAFHADCIFDWFQHQPTCPLCRSHTDRVLSLYEALPTPVS</sequence>
<accession>A0A1V9Y569</accession>
<gene>
    <name evidence="4" type="ORF">ACHHYP_17112</name>
</gene>
<dbReference type="PROSITE" id="PS50195">
    <property type="entry name" value="PX"/>
    <property type="match status" value="1"/>
</dbReference>
<dbReference type="Pfam" id="PF00787">
    <property type="entry name" value="PX"/>
    <property type="match status" value="1"/>
</dbReference>
<protein>
    <recommendedName>
        <fullName evidence="6">RING-type domain-containing protein</fullName>
    </recommendedName>
</protein>
<keyword evidence="1" id="KW-0863">Zinc-finger</keyword>
<dbReference type="SUPFAM" id="SSF64268">
    <property type="entry name" value="PX domain"/>
    <property type="match status" value="1"/>
</dbReference>
<evidence type="ECO:0008006" key="6">
    <source>
        <dbReference type="Google" id="ProtNLM"/>
    </source>
</evidence>
<organism evidence="4 5">
    <name type="scientific">Achlya hypogyna</name>
    <name type="common">Oomycete</name>
    <name type="synonym">Protoachlya hypogyna</name>
    <dbReference type="NCBI Taxonomy" id="1202772"/>
    <lineage>
        <taxon>Eukaryota</taxon>
        <taxon>Sar</taxon>
        <taxon>Stramenopiles</taxon>
        <taxon>Oomycota</taxon>
        <taxon>Saprolegniomycetes</taxon>
        <taxon>Saprolegniales</taxon>
        <taxon>Achlyaceae</taxon>
        <taxon>Achlya</taxon>
    </lineage>
</organism>
<dbReference type="SMART" id="SM00184">
    <property type="entry name" value="RING"/>
    <property type="match status" value="1"/>
</dbReference>
<dbReference type="InterPro" id="IPR001683">
    <property type="entry name" value="PX_dom"/>
</dbReference>
<feature type="domain" description="RING-type" evidence="2">
    <location>
        <begin position="182"/>
        <end position="224"/>
    </location>
</feature>
<dbReference type="SUPFAM" id="SSF57850">
    <property type="entry name" value="RING/U-box"/>
    <property type="match status" value="1"/>
</dbReference>
<dbReference type="CDD" id="cd06093">
    <property type="entry name" value="PX_domain"/>
    <property type="match status" value="1"/>
</dbReference>
<dbReference type="PROSITE" id="PS50089">
    <property type="entry name" value="ZF_RING_2"/>
    <property type="match status" value="1"/>
</dbReference>
<dbReference type="GO" id="GO:0008270">
    <property type="term" value="F:zinc ion binding"/>
    <property type="evidence" value="ECO:0007669"/>
    <property type="project" value="UniProtKB-KW"/>
</dbReference>
<evidence type="ECO:0000256" key="1">
    <source>
        <dbReference type="PROSITE-ProRule" id="PRU00175"/>
    </source>
</evidence>
<dbReference type="Pfam" id="PF13639">
    <property type="entry name" value="zf-RING_2"/>
    <property type="match status" value="1"/>
</dbReference>
<dbReference type="Gene3D" id="3.30.40.10">
    <property type="entry name" value="Zinc/RING finger domain, C3HC4 (zinc finger)"/>
    <property type="match status" value="1"/>
</dbReference>
<proteinExistence type="predicted"/>
<reference evidence="4 5" key="1">
    <citation type="journal article" date="2014" name="Genome Biol. Evol.">
        <title>The secreted proteins of Achlya hypogyna and Thraustotheca clavata identify the ancestral oomycete secretome and reveal gene acquisitions by horizontal gene transfer.</title>
        <authorList>
            <person name="Misner I."/>
            <person name="Blouin N."/>
            <person name="Leonard G."/>
            <person name="Richards T.A."/>
            <person name="Lane C.E."/>
        </authorList>
    </citation>
    <scope>NUCLEOTIDE SEQUENCE [LARGE SCALE GENOMIC DNA]</scope>
    <source>
        <strain evidence="4 5">ATCC 48635</strain>
    </source>
</reference>
<comment type="caution">
    <text evidence="4">The sequence shown here is derived from an EMBL/GenBank/DDBJ whole genome shotgun (WGS) entry which is preliminary data.</text>
</comment>
<dbReference type="GO" id="GO:0035091">
    <property type="term" value="F:phosphatidylinositol binding"/>
    <property type="evidence" value="ECO:0007669"/>
    <property type="project" value="InterPro"/>
</dbReference>
<keyword evidence="5" id="KW-1185">Reference proteome</keyword>
<evidence type="ECO:0000313" key="5">
    <source>
        <dbReference type="Proteomes" id="UP000243579"/>
    </source>
</evidence>
<dbReference type="STRING" id="1202772.A0A1V9Y569"/>
<evidence type="ECO:0000259" key="2">
    <source>
        <dbReference type="PROSITE" id="PS50089"/>
    </source>
</evidence>
<name>A0A1V9Y569_ACHHY</name>
<dbReference type="AlphaFoldDB" id="A0A1V9Y569"/>
<dbReference type="InterPro" id="IPR013083">
    <property type="entry name" value="Znf_RING/FYVE/PHD"/>
</dbReference>
<dbReference type="Proteomes" id="UP000243579">
    <property type="component" value="Unassembled WGS sequence"/>
</dbReference>
<dbReference type="PANTHER" id="PTHR22765:SF450">
    <property type="entry name" value="ERAD-ASSOCIATED E3 UBIQUITIN-PROTEIN LIGASE HRD1"/>
    <property type="match status" value="1"/>
</dbReference>
<dbReference type="PANTHER" id="PTHR22765">
    <property type="entry name" value="RING FINGER AND PROTEASE ASSOCIATED DOMAIN-CONTAINING"/>
    <property type="match status" value="1"/>
</dbReference>
<dbReference type="InterPro" id="IPR001841">
    <property type="entry name" value="Znf_RING"/>
</dbReference>
<dbReference type="OrthoDB" id="21204at2759"/>
<evidence type="ECO:0000259" key="3">
    <source>
        <dbReference type="PROSITE" id="PS50195"/>
    </source>
</evidence>
<dbReference type="Gene3D" id="3.30.1520.10">
    <property type="entry name" value="Phox-like domain"/>
    <property type="match status" value="1"/>
</dbReference>
<keyword evidence="1" id="KW-0479">Metal-binding</keyword>
<dbReference type="EMBL" id="JNBR01002866">
    <property type="protein sequence ID" value="OQR80854.1"/>
    <property type="molecule type" value="Genomic_DNA"/>
</dbReference>